<keyword evidence="2" id="KW-0808">Transferase</keyword>
<evidence type="ECO:0000259" key="1">
    <source>
        <dbReference type="PROSITE" id="PS51186"/>
    </source>
</evidence>
<dbReference type="AlphaFoldDB" id="A0A3S2VQR1"/>
<dbReference type="GO" id="GO:0016747">
    <property type="term" value="F:acyltransferase activity, transferring groups other than amino-acyl groups"/>
    <property type="evidence" value="ECO:0007669"/>
    <property type="project" value="InterPro"/>
</dbReference>
<dbReference type="Proteomes" id="UP000287447">
    <property type="component" value="Unassembled WGS sequence"/>
</dbReference>
<organism evidence="2 3">
    <name type="scientific">Hwanghaeella grinnelliae</name>
    <dbReference type="NCBI Taxonomy" id="2500179"/>
    <lineage>
        <taxon>Bacteria</taxon>
        <taxon>Pseudomonadati</taxon>
        <taxon>Pseudomonadota</taxon>
        <taxon>Alphaproteobacteria</taxon>
        <taxon>Rhodospirillales</taxon>
        <taxon>Rhodospirillaceae</taxon>
        <taxon>Hwanghaeella</taxon>
    </lineage>
</organism>
<dbReference type="SUPFAM" id="SSF55729">
    <property type="entry name" value="Acyl-CoA N-acyltransferases (Nat)"/>
    <property type="match status" value="1"/>
</dbReference>
<sequence length="216" mass="24142">MPSRLAPCSSSRTTIFARSNTICGTRSCRSGCSMPMQSIIETARLRLRELEPDDVTDAYVSWLNDPEINRFLESRFAENTMDDVRRFVGQCRGREDTQLFGLFAEDGQHIGNIKIGPISTHHKRGEIGILIGEKSAWGKGFGREAIAGLANYAFQDLKLAKLTAGCYARNVGSRKAFRQAGFEEKAIRPAHFWCDDHWDDLVLMDRFASQSTGSGE</sequence>
<dbReference type="Pfam" id="PF13302">
    <property type="entry name" value="Acetyltransf_3"/>
    <property type="match status" value="1"/>
</dbReference>
<evidence type="ECO:0000313" key="3">
    <source>
        <dbReference type="Proteomes" id="UP000287447"/>
    </source>
</evidence>
<proteinExistence type="predicted"/>
<comment type="caution">
    <text evidence="2">The sequence shown here is derived from an EMBL/GenBank/DDBJ whole genome shotgun (WGS) entry which is preliminary data.</text>
</comment>
<name>A0A3S2VQR1_9PROT</name>
<gene>
    <name evidence="2" type="ORF">EOI86_16495</name>
</gene>
<dbReference type="InterPro" id="IPR016181">
    <property type="entry name" value="Acyl_CoA_acyltransferase"/>
</dbReference>
<reference evidence="3" key="1">
    <citation type="submission" date="2019-01" db="EMBL/GenBank/DDBJ databases">
        <title>Gri0909 isolated from a small marine red alga.</title>
        <authorList>
            <person name="Kim J."/>
            <person name="Jeong S.E."/>
            <person name="Jeon C.O."/>
        </authorList>
    </citation>
    <scope>NUCLEOTIDE SEQUENCE [LARGE SCALE GENOMIC DNA]</scope>
    <source>
        <strain evidence="3">Gri0909</strain>
    </source>
</reference>
<evidence type="ECO:0000313" key="2">
    <source>
        <dbReference type="EMBL" id="RVU36764.1"/>
    </source>
</evidence>
<protein>
    <submittedName>
        <fullName evidence="2">N-acetyltransferase</fullName>
    </submittedName>
</protein>
<dbReference type="PANTHER" id="PTHR43792">
    <property type="entry name" value="GNAT FAMILY, PUTATIVE (AFU_ORTHOLOGUE AFUA_3G00765)-RELATED-RELATED"/>
    <property type="match status" value="1"/>
</dbReference>
<dbReference type="InterPro" id="IPR051531">
    <property type="entry name" value="N-acetyltransferase"/>
</dbReference>
<keyword evidence="3" id="KW-1185">Reference proteome</keyword>
<feature type="domain" description="N-acetyltransferase" evidence="1">
    <location>
        <begin position="45"/>
        <end position="209"/>
    </location>
</feature>
<dbReference type="PROSITE" id="PS51186">
    <property type="entry name" value="GNAT"/>
    <property type="match status" value="1"/>
</dbReference>
<dbReference type="Gene3D" id="3.40.630.30">
    <property type="match status" value="1"/>
</dbReference>
<dbReference type="EMBL" id="SADE01000002">
    <property type="protein sequence ID" value="RVU36764.1"/>
    <property type="molecule type" value="Genomic_DNA"/>
</dbReference>
<dbReference type="InterPro" id="IPR000182">
    <property type="entry name" value="GNAT_dom"/>
</dbReference>
<accession>A0A3S2VQR1</accession>